<organism evidence="2">
    <name type="scientific">Arundo donax</name>
    <name type="common">Giant reed</name>
    <name type="synonym">Donax arundinaceus</name>
    <dbReference type="NCBI Taxonomy" id="35708"/>
    <lineage>
        <taxon>Eukaryota</taxon>
        <taxon>Viridiplantae</taxon>
        <taxon>Streptophyta</taxon>
        <taxon>Embryophyta</taxon>
        <taxon>Tracheophyta</taxon>
        <taxon>Spermatophyta</taxon>
        <taxon>Magnoliopsida</taxon>
        <taxon>Liliopsida</taxon>
        <taxon>Poales</taxon>
        <taxon>Poaceae</taxon>
        <taxon>PACMAD clade</taxon>
        <taxon>Arundinoideae</taxon>
        <taxon>Arundineae</taxon>
        <taxon>Arundo</taxon>
    </lineage>
</organism>
<dbReference type="EMBL" id="GBRH01222188">
    <property type="protein sequence ID" value="JAD75707.1"/>
    <property type="molecule type" value="Transcribed_RNA"/>
</dbReference>
<reference evidence="2" key="2">
    <citation type="journal article" date="2015" name="Data Brief">
        <title>Shoot transcriptome of the giant reed, Arundo donax.</title>
        <authorList>
            <person name="Barrero R.A."/>
            <person name="Guerrero F.D."/>
            <person name="Moolhuijzen P."/>
            <person name="Goolsby J.A."/>
            <person name="Tidwell J."/>
            <person name="Bellgard S.E."/>
            <person name="Bellgard M.I."/>
        </authorList>
    </citation>
    <scope>NUCLEOTIDE SEQUENCE</scope>
    <source>
        <tissue evidence="2">Shoot tissue taken approximately 20 cm above the soil surface</tissue>
    </source>
</reference>
<feature type="compositionally biased region" description="Polar residues" evidence="1">
    <location>
        <begin position="27"/>
        <end position="43"/>
    </location>
</feature>
<name>A0A0A9CW37_ARUDO</name>
<reference evidence="2" key="1">
    <citation type="submission" date="2014-09" db="EMBL/GenBank/DDBJ databases">
        <authorList>
            <person name="Magalhaes I.L.F."/>
            <person name="Oliveira U."/>
            <person name="Santos F.R."/>
            <person name="Vidigal T.H.D.A."/>
            <person name="Brescovit A.D."/>
            <person name="Santos A.J."/>
        </authorList>
    </citation>
    <scope>NUCLEOTIDE SEQUENCE</scope>
    <source>
        <tissue evidence="2">Shoot tissue taken approximately 20 cm above the soil surface</tissue>
    </source>
</reference>
<protein>
    <submittedName>
        <fullName evidence="2">Uncharacterized protein</fullName>
    </submittedName>
</protein>
<dbReference type="AlphaFoldDB" id="A0A0A9CW37"/>
<accession>A0A0A9CW37</accession>
<evidence type="ECO:0000313" key="2">
    <source>
        <dbReference type="EMBL" id="JAD75707.1"/>
    </source>
</evidence>
<evidence type="ECO:0000256" key="1">
    <source>
        <dbReference type="SAM" id="MobiDB-lite"/>
    </source>
</evidence>
<proteinExistence type="predicted"/>
<feature type="region of interest" description="Disordered" evidence="1">
    <location>
        <begin position="19"/>
        <end position="63"/>
    </location>
</feature>
<sequence>MSNKSEGLSNDQLCKNQGGALPFIPSSRKNVASSSHSVPTIQGTGSGFKSRDSSSGGKLPPHGSRRLIFLAAPLRGEFVIEKPSFNVSKSKIQHYNAICRLSGSQWQT</sequence>